<evidence type="ECO:0000256" key="2">
    <source>
        <dbReference type="ARBA" id="ARBA00023002"/>
    </source>
</evidence>
<evidence type="ECO:0000313" key="8">
    <source>
        <dbReference type="Proteomes" id="UP001336020"/>
    </source>
</evidence>
<dbReference type="PANTHER" id="PTHR43180">
    <property type="entry name" value="3-OXOACYL-(ACYL-CARRIER-PROTEIN) REDUCTASE (AFU_ORTHOLOGUE AFUA_6G11210)"/>
    <property type="match status" value="1"/>
</dbReference>
<dbReference type="SUPFAM" id="SSF51735">
    <property type="entry name" value="NAD(P)-binding Rossmann-fold domains"/>
    <property type="match status" value="1"/>
</dbReference>
<keyword evidence="5" id="KW-0753">Steroid metabolism</keyword>
<dbReference type="InterPro" id="IPR057326">
    <property type="entry name" value="KR_dom"/>
</dbReference>
<comment type="similarity">
    <text evidence="1">Belongs to the short-chain dehydrogenases/reductases (SDR) family.</text>
</comment>
<evidence type="ECO:0000256" key="4">
    <source>
        <dbReference type="ARBA" id="ARBA00023098"/>
    </source>
</evidence>
<dbReference type="Pfam" id="PF13561">
    <property type="entry name" value="adh_short_C2"/>
    <property type="match status" value="1"/>
</dbReference>
<keyword evidence="8" id="KW-1185">Reference proteome</keyword>
<dbReference type="Proteomes" id="UP001336020">
    <property type="component" value="Unassembled WGS sequence"/>
</dbReference>
<dbReference type="InterPro" id="IPR036291">
    <property type="entry name" value="NAD(P)-bd_dom_sf"/>
</dbReference>
<keyword evidence="2" id="KW-0560">Oxidoreductase</keyword>
<dbReference type="InterPro" id="IPR002347">
    <property type="entry name" value="SDR_fam"/>
</dbReference>
<dbReference type="PRINTS" id="PR00080">
    <property type="entry name" value="SDRFAMILY"/>
</dbReference>
<dbReference type="EMBL" id="JAUTXY010000002">
    <property type="protein sequence ID" value="MEE2057321.1"/>
    <property type="molecule type" value="Genomic_DNA"/>
</dbReference>
<organism evidence="7 8">
    <name type="scientific">Rhodococcus artemisiae</name>
    <dbReference type="NCBI Taxonomy" id="714159"/>
    <lineage>
        <taxon>Bacteria</taxon>
        <taxon>Bacillati</taxon>
        <taxon>Actinomycetota</taxon>
        <taxon>Actinomycetes</taxon>
        <taxon>Mycobacteriales</taxon>
        <taxon>Nocardiaceae</taxon>
        <taxon>Rhodococcus</taxon>
    </lineage>
</organism>
<dbReference type="PANTHER" id="PTHR43180:SF28">
    <property type="entry name" value="NAD(P)-BINDING ROSSMANN-FOLD SUPERFAMILY PROTEIN"/>
    <property type="match status" value="1"/>
</dbReference>
<dbReference type="NCBIfam" id="NF005559">
    <property type="entry name" value="PRK07231.1"/>
    <property type="match status" value="1"/>
</dbReference>
<keyword evidence="3" id="KW-0520">NAD</keyword>
<proteinExistence type="inferred from homology"/>
<dbReference type="Gene3D" id="3.40.50.720">
    <property type="entry name" value="NAD(P)-binding Rossmann-like Domain"/>
    <property type="match status" value="1"/>
</dbReference>
<dbReference type="SMART" id="SM00822">
    <property type="entry name" value="PKS_KR"/>
    <property type="match status" value="1"/>
</dbReference>
<comment type="caution">
    <text evidence="7">The sequence shown here is derived from an EMBL/GenBank/DDBJ whole genome shotgun (WGS) entry which is preliminary data.</text>
</comment>
<gene>
    <name evidence="7" type="ORF">Q7514_07245</name>
</gene>
<dbReference type="PRINTS" id="PR00081">
    <property type="entry name" value="GDHRDH"/>
</dbReference>
<protein>
    <submittedName>
        <fullName evidence="7">SDR family oxidoreductase</fullName>
    </submittedName>
</protein>
<accession>A0ABU7L705</accession>
<name>A0ABU7L705_9NOCA</name>
<reference evidence="7 8" key="1">
    <citation type="submission" date="2023-07" db="EMBL/GenBank/DDBJ databases">
        <authorList>
            <person name="Girao M."/>
            <person name="Carvalho M.F."/>
        </authorList>
    </citation>
    <scope>NUCLEOTIDE SEQUENCE [LARGE SCALE GENOMIC DNA]</scope>
    <source>
        <strain evidence="7 8">YIM65754</strain>
    </source>
</reference>
<evidence type="ECO:0000256" key="5">
    <source>
        <dbReference type="ARBA" id="ARBA00023221"/>
    </source>
</evidence>
<keyword evidence="4" id="KW-0443">Lipid metabolism</keyword>
<dbReference type="RefSeq" id="WP_330132567.1">
    <property type="nucleotide sequence ID" value="NZ_JAUTXY010000002.1"/>
</dbReference>
<evidence type="ECO:0000313" key="7">
    <source>
        <dbReference type="EMBL" id="MEE2057321.1"/>
    </source>
</evidence>
<dbReference type="CDD" id="cd05233">
    <property type="entry name" value="SDR_c"/>
    <property type="match status" value="1"/>
</dbReference>
<sequence>MSSELTGKIAIVTGGATGIGRATVEHFVREGARVVIADVNRDEGKALADSLDASAVFRETDVSDIGEVRALVDFAVQTFGGLDVLVNNAGISGPIYASFLDDDLEAFDKIFAINLRAVMVGTQAAAKYMAENGGGAIINTSSIGGIMAGRGVITYRASKAAVIHFTKSAAIDLGVHGIRVNCLAPGSIPTTLLESSTTELEGEERDAMISSVRSTQSKKRPLNREGTVDDAAEAAVYLASDRARYVTGAVLRVDGGTAAGSTMTTPGQS</sequence>
<feature type="domain" description="Ketoreductase" evidence="6">
    <location>
        <begin position="8"/>
        <end position="186"/>
    </location>
</feature>
<evidence type="ECO:0000259" key="6">
    <source>
        <dbReference type="SMART" id="SM00822"/>
    </source>
</evidence>
<evidence type="ECO:0000256" key="3">
    <source>
        <dbReference type="ARBA" id="ARBA00023027"/>
    </source>
</evidence>
<evidence type="ECO:0000256" key="1">
    <source>
        <dbReference type="ARBA" id="ARBA00006484"/>
    </source>
</evidence>